<keyword evidence="3 4" id="KW-0460">Magnesium</keyword>
<dbReference type="GO" id="GO:0010333">
    <property type="term" value="F:terpene synthase activity"/>
    <property type="evidence" value="ECO:0007669"/>
    <property type="project" value="InterPro"/>
</dbReference>
<dbReference type="Pfam" id="PF19086">
    <property type="entry name" value="Terpene_syn_C_2"/>
    <property type="match status" value="1"/>
</dbReference>
<proteinExistence type="inferred from homology"/>
<keyword evidence="6" id="KW-1185">Reference proteome</keyword>
<dbReference type="EC" id="4.2.3.-" evidence="4"/>
<dbReference type="EMBL" id="JAUEDM010000004">
    <property type="protein sequence ID" value="KAK3318125.1"/>
    <property type="molecule type" value="Genomic_DNA"/>
</dbReference>
<dbReference type="SFLD" id="SFLDS00005">
    <property type="entry name" value="Isoprenoid_Synthase_Type_I"/>
    <property type="match status" value="1"/>
</dbReference>
<comment type="cofactor">
    <cofactor evidence="1 4">
        <name>Mg(2+)</name>
        <dbReference type="ChEBI" id="CHEBI:18420"/>
    </cofactor>
</comment>
<comment type="similarity">
    <text evidence="2 4">Belongs to the terpene synthase family.</text>
</comment>
<comment type="caution">
    <text evidence="5">The sequence shown here is derived from an EMBL/GenBank/DDBJ whole genome shotgun (WGS) entry which is preliminary data.</text>
</comment>
<keyword evidence="4" id="KW-0456">Lyase</keyword>
<dbReference type="SFLD" id="SFLDG01020">
    <property type="entry name" value="Terpene_Cyclase_Like_2"/>
    <property type="match status" value="1"/>
</dbReference>
<sequence>MTMGALATLSPSDGALLDPIKHLTSQTPHVPLAVLTSRSTETKDRNTVFDDSVMEPINDPNSALATKLRGKILNIPAATAAVFRGRKWPSVEVDETKWTAKQQARYQRLQRDAMAVLDRAFADYPEMLQKFKGYDFALFNFTWYPETEDYETLWTASLFIIWLFVWDDQCDVGDNPAISDDFERACIWRKETLAQIKGFLGLTGEGEDDFAETATNGPMLVFKEFGERAVPKWNLDQCRRHYDEIKRFIDATEIEHSQRLAGYLPSTMEEYLELRHDSSSIYTCFVVLELFLEYPMPNWVFELEELKAVLKAGNYVVATHNDIFSLKKEIAHDCLINIIPVLYKAGSPWENIMHILTADLRENCERLDQAAALLLEKSRTLSGGDPDLQRSLAQFVDGVRHNCTGNLNYSLVSKRYNCTAKNIQKDGSYKVVL</sequence>
<accession>A0AAE0M3W3</accession>
<organism evidence="5 6">
    <name type="scientific">Apodospora peruviana</name>
    <dbReference type="NCBI Taxonomy" id="516989"/>
    <lineage>
        <taxon>Eukaryota</taxon>
        <taxon>Fungi</taxon>
        <taxon>Dikarya</taxon>
        <taxon>Ascomycota</taxon>
        <taxon>Pezizomycotina</taxon>
        <taxon>Sordariomycetes</taxon>
        <taxon>Sordariomycetidae</taxon>
        <taxon>Sordariales</taxon>
        <taxon>Lasiosphaeriaceae</taxon>
        <taxon>Apodospora</taxon>
    </lineage>
</organism>
<keyword evidence="4" id="KW-0479">Metal-binding</keyword>
<protein>
    <recommendedName>
        <fullName evidence="4">Terpene synthase</fullName>
        <ecNumber evidence="4">4.2.3.-</ecNumber>
    </recommendedName>
</protein>
<evidence type="ECO:0000313" key="5">
    <source>
        <dbReference type="EMBL" id="KAK3318125.1"/>
    </source>
</evidence>
<evidence type="ECO:0000256" key="3">
    <source>
        <dbReference type="ARBA" id="ARBA00022842"/>
    </source>
</evidence>
<name>A0AAE0M3W3_9PEZI</name>
<dbReference type="Gene3D" id="1.10.600.10">
    <property type="entry name" value="Farnesyl Diphosphate Synthase"/>
    <property type="match status" value="1"/>
</dbReference>
<dbReference type="PANTHER" id="PTHR35201">
    <property type="entry name" value="TERPENE SYNTHASE"/>
    <property type="match status" value="1"/>
</dbReference>
<dbReference type="InterPro" id="IPR034686">
    <property type="entry name" value="Terpene_cyclase-like_2"/>
</dbReference>
<evidence type="ECO:0000256" key="2">
    <source>
        <dbReference type="ARBA" id="ARBA00006333"/>
    </source>
</evidence>
<dbReference type="GO" id="GO:0046872">
    <property type="term" value="F:metal ion binding"/>
    <property type="evidence" value="ECO:0007669"/>
    <property type="project" value="UniProtKB-KW"/>
</dbReference>
<gene>
    <name evidence="5" type="ORF">B0H66DRAFT_556304</name>
</gene>
<evidence type="ECO:0000256" key="1">
    <source>
        <dbReference type="ARBA" id="ARBA00001946"/>
    </source>
</evidence>
<dbReference type="PANTHER" id="PTHR35201:SF4">
    <property type="entry name" value="BETA-PINACENE SYNTHASE-RELATED"/>
    <property type="match status" value="1"/>
</dbReference>
<evidence type="ECO:0000313" key="6">
    <source>
        <dbReference type="Proteomes" id="UP001283341"/>
    </source>
</evidence>
<dbReference type="Proteomes" id="UP001283341">
    <property type="component" value="Unassembled WGS sequence"/>
</dbReference>
<dbReference type="AlphaFoldDB" id="A0AAE0M3W3"/>
<evidence type="ECO:0000256" key="4">
    <source>
        <dbReference type="RuleBase" id="RU366034"/>
    </source>
</evidence>
<reference evidence="5" key="2">
    <citation type="submission" date="2023-06" db="EMBL/GenBank/DDBJ databases">
        <authorList>
            <consortium name="Lawrence Berkeley National Laboratory"/>
            <person name="Haridas S."/>
            <person name="Hensen N."/>
            <person name="Bonometti L."/>
            <person name="Westerberg I."/>
            <person name="Brannstrom I.O."/>
            <person name="Guillou S."/>
            <person name="Cros-Aarteil S."/>
            <person name="Calhoun S."/>
            <person name="Kuo A."/>
            <person name="Mondo S."/>
            <person name="Pangilinan J."/>
            <person name="Riley R."/>
            <person name="Labutti K."/>
            <person name="Andreopoulos B."/>
            <person name="Lipzen A."/>
            <person name="Chen C."/>
            <person name="Yanf M."/>
            <person name="Daum C."/>
            <person name="Ng V."/>
            <person name="Clum A."/>
            <person name="Steindorff A."/>
            <person name="Ohm R."/>
            <person name="Martin F."/>
            <person name="Silar P."/>
            <person name="Natvig D."/>
            <person name="Lalanne C."/>
            <person name="Gautier V."/>
            <person name="Ament-Velasquez S.L."/>
            <person name="Kruys A."/>
            <person name="Hutchinson M.I."/>
            <person name="Powell A.J."/>
            <person name="Barry K."/>
            <person name="Miller A.N."/>
            <person name="Grigoriev I.V."/>
            <person name="Debuchy R."/>
            <person name="Gladieux P."/>
            <person name="Thoren M.H."/>
            <person name="Johannesson H."/>
        </authorList>
    </citation>
    <scope>NUCLEOTIDE SEQUENCE</scope>
    <source>
        <strain evidence="5">CBS 118394</strain>
    </source>
</reference>
<dbReference type="SUPFAM" id="SSF48576">
    <property type="entry name" value="Terpenoid synthases"/>
    <property type="match status" value="1"/>
</dbReference>
<dbReference type="GO" id="GO:0008299">
    <property type="term" value="P:isoprenoid biosynthetic process"/>
    <property type="evidence" value="ECO:0007669"/>
    <property type="project" value="UniProtKB-ARBA"/>
</dbReference>
<reference evidence="5" key="1">
    <citation type="journal article" date="2023" name="Mol. Phylogenet. Evol.">
        <title>Genome-scale phylogeny and comparative genomics of the fungal order Sordariales.</title>
        <authorList>
            <person name="Hensen N."/>
            <person name="Bonometti L."/>
            <person name="Westerberg I."/>
            <person name="Brannstrom I.O."/>
            <person name="Guillou S."/>
            <person name="Cros-Aarteil S."/>
            <person name="Calhoun S."/>
            <person name="Haridas S."/>
            <person name="Kuo A."/>
            <person name="Mondo S."/>
            <person name="Pangilinan J."/>
            <person name="Riley R."/>
            <person name="LaButti K."/>
            <person name="Andreopoulos B."/>
            <person name="Lipzen A."/>
            <person name="Chen C."/>
            <person name="Yan M."/>
            <person name="Daum C."/>
            <person name="Ng V."/>
            <person name="Clum A."/>
            <person name="Steindorff A."/>
            <person name="Ohm R.A."/>
            <person name="Martin F."/>
            <person name="Silar P."/>
            <person name="Natvig D.O."/>
            <person name="Lalanne C."/>
            <person name="Gautier V."/>
            <person name="Ament-Velasquez S.L."/>
            <person name="Kruys A."/>
            <person name="Hutchinson M.I."/>
            <person name="Powell A.J."/>
            <person name="Barry K."/>
            <person name="Miller A.N."/>
            <person name="Grigoriev I.V."/>
            <person name="Debuchy R."/>
            <person name="Gladieux P."/>
            <person name="Hiltunen Thoren M."/>
            <person name="Johannesson H."/>
        </authorList>
    </citation>
    <scope>NUCLEOTIDE SEQUENCE</scope>
    <source>
        <strain evidence="5">CBS 118394</strain>
    </source>
</reference>
<dbReference type="InterPro" id="IPR008949">
    <property type="entry name" value="Isoprenoid_synthase_dom_sf"/>
</dbReference>